<dbReference type="GO" id="GO:0003824">
    <property type="term" value="F:catalytic activity"/>
    <property type="evidence" value="ECO:0007669"/>
    <property type="project" value="UniProtKB-ARBA"/>
</dbReference>
<dbReference type="SUPFAM" id="SSF56784">
    <property type="entry name" value="HAD-like"/>
    <property type="match status" value="1"/>
</dbReference>
<dbReference type="SFLD" id="SFLDS00003">
    <property type="entry name" value="Haloacid_Dehalogenase"/>
    <property type="match status" value="1"/>
</dbReference>
<dbReference type="InterPro" id="IPR036412">
    <property type="entry name" value="HAD-like_sf"/>
</dbReference>
<keyword evidence="4" id="KW-0460">Magnesium</keyword>
<gene>
    <name evidence="5" type="ORF">G0P99_16650</name>
</gene>
<comment type="cofactor">
    <cofactor evidence="1">
        <name>Mg(2+)</name>
        <dbReference type="ChEBI" id="CHEBI:18420"/>
    </cofactor>
</comment>
<organism evidence="5">
    <name type="scientific">Ruegeria sp. PrR005</name>
    <dbReference type="NCBI Taxonomy" id="2706882"/>
    <lineage>
        <taxon>Bacteria</taxon>
        <taxon>Pseudomonadati</taxon>
        <taxon>Pseudomonadota</taxon>
        <taxon>Alphaproteobacteria</taxon>
        <taxon>Rhodobacterales</taxon>
        <taxon>Roseobacteraceae</taxon>
        <taxon>Ruegeria</taxon>
    </lineage>
</organism>
<name>A0A6B2NV26_9RHOB</name>
<dbReference type="SFLD" id="SFLDG01129">
    <property type="entry name" value="C1.5:_HAD__Beta-PGM__Phosphata"/>
    <property type="match status" value="1"/>
</dbReference>
<dbReference type="Gene3D" id="1.10.150.240">
    <property type="entry name" value="Putative phosphatase, domain 2"/>
    <property type="match status" value="1"/>
</dbReference>
<sequence length="215" mass="23238">MRHELVIFDCDGVLVDSEPASNRIMADNLTRHGLPLTAEQSMELFVGCSMAGVKEKAISLGADLPDNWVEQVYSEEYACLRKGVPLVAGIRELLARLDAGGIRCCVASNGSEDKMRITLGQNGLWERFHPNAMFSAYKLGVSKPDPGLFLAAASQFQVLARDCVVIEDSTSGVTAAIRAGMRCLGYAAHDDGARLRALGAEVFRHMAEVPALLEI</sequence>
<dbReference type="EMBL" id="JAAGOX010000032">
    <property type="protein sequence ID" value="NDW46583.1"/>
    <property type="molecule type" value="Genomic_DNA"/>
</dbReference>
<dbReference type="InterPro" id="IPR023214">
    <property type="entry name" value="HAD_sf"/>
</dbReference>
<accession>A0A6B2NV26</accession>
<dbReference type="PANTHER" id="PTHR46193">
    <property type="entry name" value="6-PHOSPHOGLUCONATE PHOSPHATASE"/>
    <property type="match status" value="1"/>
</dbReference>
<dbReference type="InterPro" id="IPR023198">
    <property type="entry name" value="PGP-like_dom2"/>
</dbReference>
<comment type="caution">
    <text evidence="5">The sequence shown here is derived from an EMBL/GenBank/DDBJ whole genome shotgun (WGS) entry which is preliminary data.</text>
</comment>
<keyword evidence="3" id="KW-0479">Metal-binding</keyword>
<evidence type="ECO:0000256" key="1">
    <source>
        <dbReference type="ARBA" id="ARBA00001946"/>
    </source>
</evidence>
<dbReference type="RefSeq" id="WP_164131601.1">
    <property type="nucleotide sequence ID" value="NZ_JAAGOX010000032.1"/>
</dbReference>
<dbReference type="InterPro" id="IPR051600">
    <property type="entry name" value="Beta-PGM-like"/>
</dbReference>
<dbReference type="GO" id="GO:0046872">
    <property type="term" value="F:metal ion binding"/>
    <property type="evidence" value="ECO:0007669"/>
    <property type="project" value="UniProtKB-KW"/>
</dbReference>
<dbReference type="NCBIfam" id="TIGR01509">
    <property type="entry name" value="HAD-SF-IA-v3"/>
    <property type="match status" value="1"/>
</dbReference>
<protein>
    <submittedName>
        <fullName evidence="5">HAD family phosphatase</fullName>
    </submittedName>
</protein>
<dbReference type="InterPro" id="IPR006439">
    <property type="entry name" value="HAD-SF_hydro_IA"/>
</dbReference>
<evidence type="ECO:0000256" key="3">
    <source>
        <dbReference type="ARBA" id="ARBA00022723"/>
    </source>
</evidence>
<dbReference type="Gene3D" id="3.40.50.1000">
    <property type="entry name" value="HAD superfamily/HAD-like"/>
    <property type="match status" value="1"/>
</dbReference>
<reference evidence="5" key="1">
    <citation type="submission" date="2020-02" db="EMBL/GenBank/DDBJ databases">
        <title>Delineation of the pyrene-degrading pathway in Roseobacter clade bacteria by genomic analysis.</title>
        <authorList>
            <person name="Zhou H."/>
            <person name="Wang H."/>
        </authorList>
    </citation>
    <scope>NUCLEOTIDE SEQUENCE</scope>
    <source>
        <strain evidence="5">PrR005</strain>
    </source>
</reference>
<dbReference type="Pfam" id="PF13419">
    <property type="entry name" value="HAD_2"/>
    <property type="match status" value="1"/>
</dbReference>
<comment type="similarity">
    <text evidence="2">Belongs to the HAD-like hydrolase superfamily. CbbY/CbbZ/Gph/YieH family.</text>
</comment>
<dbReference type="AlphaFoldDB" id="A0A6B2NV26"/>
<evidence type="ECO:0000256" key="4">
    <source>
        <dbReference type="ARBA" id="ARBA00022842"/>
    </source>
</evidence>
<dbReference type="InterPro" id="IPR041492">
    <property type="entry name" value="HAD_2"/>
</dbReference>
<evidence type="ECO:0000313" key="5">
    <source>
        <dbReference type="EMBL" id="NDW46583.1"/>
    </source>
</evidence>
<proteinExistence type="inferred from homology"/>
<evidence type="ECO:0000256" key="2">
    <source>
        <dbReference type="ARBA" id="ARBA00006171"/>
    </source>
</evidence>
<dbReference type="PANTHER" id="PTHR46193:SF10">
    <property type="entry name" value="6-PHOSPHOGLUCONATE PHOSPHATASE"/>
    <property type="match status" value="1"/>
</dbReference>